<accession>A0A919N6G5</accession>
<dbReference type="RefSeq" id="WP_203679844.1">
    <property type="nucleotide sequence ID" value="NZ_BOMW01000025.1"/>
</dbReference>
<evidence type="ECO:0000313" key="3">
    <source>
        <dbReference type="EMBL" id="GIF05235.1"/>
    </source>
</evidence>
<proteinExistence type="inferred from homology"/>
<dbReference type="Proteomes" id="UP000629619">
    <property type="component" value="Unassembled WGS sequence"/>
</dbReference>
<dbReference type="EMBL" id="BOMW01000025">
    <property type="protein sequence ID" value="GIF05235.1"/>
    <property type="molecule type" value="Genomic_DNA"/>
</dbReference>
<dbReference type="InterPro" id="IPR036291">
    <property type="entry name" value="NAD(P)-bd_dom_sf"/>
</dbReference>
<evidence type="ECO:0000313" key="4">
    <source>
        <dbReference type="Proteomes" id="UP000629619"/>
    </source>
</evidence>
<name>A0A919N6G5_9ACTN</name>
<protein>
    <submittedName>
        <fullName evidence="3">UDP-glucose epimerase YtcB</fullName>
    </submittedName>
</protein>
<organism evidence="3 4">
    <name type="scientific">Actinoplanes siamensis</name>
    <dbReference type="NCBI Taxonomy" id="1223317"/>
    <lineage>
        <taxon>Bacteria</taxon>
        <taxon>Bacillati</taxon>
        <taxon>Actinomycetota</taxon>
        <taxon>Actinomycetes</taxon>
        <taxon>Micromonosporales</taxon>
        <taxon>Micromonosporaceae</taxon>
        <taxon>Actinoplanes</taxon>
    </lineage>
</organism>
<comment type="caution">
    <text evidence="3">The sequence shown here is derived from an EMBL/GenBank/DDBJ whole genome shotgun (WGS) entry which is preliminary data.</text>
</comment>
<dbReference type="Pfam" id="PF01370">
    <property type="entry name" value="Epimerase"/>
    <property type="match status" value="1"/>
</dbReference>
<evidence type="ECO:0000259" key="2">
    <source>
        <dbReference type="Pfam" id="PF01370"/>
    </source>
</evidence>
<comment type="similarity">
    <text evidence="1">Belongs to the NAD(P)-dependent epimerase/dehydratase family.</text>
</comment>
<keyword evidence="4" id="KW-1185">Reference proteome</keyword>
<dbReference type="AlphaFoldDB" id="A0A919N6G5"/>
<dbReference type="Gene3D" id="3.40.50.720">
    <property type="entry name" value="NAD(P)-binding Rossmann-like Domain"/>
    <property type="match status" value="1"/>
</dbReference>
<evidence type="ECO:0000256" key="1">
    <source>
        <dbReference type="ARBA" id="ARBA00007637"/>
    </source>
</evidence>
<dbReference type="PANTHER" id="PTHR43000">
    <property type="entry name" value="DTDP-D-GLUCOSE 4,6-DEHYDRATASE-RELATED"/>
    <property type="match status" value="1"/>
</dbReference>
<gene>
    <name evidence="3" type="primary">ytcB</name>
    <name evidence="3" type="ORF">Asi03nite_27730</name>
</gene>
<dbReference type="InterPro" id="IPR001509">
    <property type="entry name" value="Epimerase_deHydtase"/>
</dbReference>
<reference evidence="3" key="1">
    <citation type="submission" date="2021-01" db="EMBL/GenBank/DDBJ databases">
        <title>Whole genome shotgun sequence of Actinoplanes siamensis NBRC 109076.</title>
        <authorList>
            <person name="Komaki H."/>
            <person name="Tamura T."/>
        </authorList>
    </citation>
    <scope>NUCLEOTIDE SEQUENCE</scope>
    <source>
        <strain evidence="3">NBRC 109076</strain>
    </source>
</reference>
<dbReference type="PRINTS" id="PR01713">
    <property type="entry name" value="NUCEPIMERASE"/>
</dbReference>
<sequence length="313" mass="32512">MRVVVTGAAGFIGSHLVPALVAGGHDVLAVDAVHRATTPRAAMANRAELARAGITVTECDLLTDDLGPLGDADAVLHLAGRPGVRSSWGPGEADTHRANVVATGRLLAACAGSRPRFVLASSSSVYGSAAHPSAECDRLEPRSPYAASKAEAERLAQRAAAEGTPVVILRYFSVYGPRQRPDMAFHRFIEAALDGSPAPLYGDGAQSRSFTFVSDVVDATVRAARVPLPAGTVLNVGHPVTVGLHDALERIGVQLGVPPPTVPKDAAPGDVARTWAAAERTAALLGWTATTGLDEGLARQIEWHRGRRGGSRG</sequence>
<feature type="domain" description="NAD-dependent epimerase/dehydratase" evidence="2">
    <location>
        <begin position="3"/>
        <end position="237"/>
    </location>
</feature>
<dbReference type="SUPFAM" id="SSF51735">
    <property type="entry name" value="NAD(P)-binding Rossmann-fold domains"/>
    <property type="match status" value="1"/>
</dbReference>